<proteinExistence type="predicted"/>
<dbReference type="OrthoDB" id="123282at2759"/>
<evidence type="ECO:0000313" key="1">
    <source>
        <dbReference type="EMBL" id="GMF19680.1"/>
    </source>
</evidence>
<sequence>MFGLAEKYWALLQMTKVAPKLLDMSKDLEQQDVSSLNPHLLRPSWLECNFVNTLNTLYWGKNSIDDLDIMYFDFVGILSNVGRICRGRKRRLDEDPAEVTEFRWVKMIDSSSTHELVIRLSECSQPSVFRSLQAGNTLMITKLQWVMLPGADSTETRIQYATTSAFSVLRVNEAVRPFHSIEECNLNVFFANNVMKNAMIDSKKPLGESKLTAHIEKKYRSRNCFPVDVDEFKEAFSLKVYALCDLAAAVMQIEAYQHRQLGFVGQVKSVHNNNTSTKERPSVFLGIGDRNNDKDESLTVAVSINPLFQRPSVKGRVKAITSPDALPLIRLLPAPIVDGMLEVATSSKSTGDRSLLSLGFIEEYLVNSYRDYFFSLNLYRDGFGHVIWELDAILEMP</sequence>
<dbReference type="EMBL" id="BSXT01000171">
    <property type="protein sequence ID" value="GMF19680.1"/>
    <property type="molecule type" value="Genomic_DNA"/>
</dbReference>
<protein>
    <submittedName>
        <fullName evidence="1">Unnamed protein product</fullName>
    </submittedName>
</protein>
<keyword evidence="2" id="KW-1185">Reference proteome</keyword>
<evidence type="ECO:0000313" key="2">
    <source>
        <dbReference type="Proteomes" id="UP001165121"/>
    </source>
</evidence>
<gene>
    <name evidence="1" type="ORF">Pfra01_000212200</name>
</gene>
<accession>A0A9W6WMU0</accession>
<dbReference type="Proteomes" id="UP001165121">
    <property type="component" value="Unassembled WGS sequence"/>
</dbReference>
<dbReference type="InterPro" id="IPR040893">
    <property type="entry name" value="RADX"/>
</dbReference>
<dbReference type="AlphaFoldDB" id="A0A9W6WMU0"/>
<name>A0A9W6WMU0_9STRA</name>
<dbReference type="Pfam" id="PF17659">
    <property type="entry name" value="RADX"/>
    <property type="match status" value="1"/>
</dbReference>
<comment type="caution">
    <text evidence="1">The sequence shown here is derived from an EMBL/GenBank/DDBJ whole genome shotgun (WGS) entry which is preliminary data.</text>
</comment>
<dbReference type="GO" id="GO:0003697">
    <property type="term" value="F:single-stranded DNA binding"/>
    <property type="evidence" value="ECO:0007669"/>
    <property type="project" value="InterPro"/>
</dbReference>
<organism evidence="1 2">
    <name type="scientific">Phytophthora fragariaefolia</name>
    <dbReference type="NCBI Taxonomy" id="1490495"/>
    <lineage>
        <taxon>Eukaryota</taxon>
        <taxon>Sar</taxon>
        <taxon>Stramenopiles</taxon>
        <taxon>Oomycota</taxon>
        <taxon>Peronosporomycetes</taxon>
        <taxon>Peronosporales</taxon>
        <taxon>Peronosporaceae</taxon>
        <taxon>Phytophthora</taxon>
    </lineage>
</organism>
<reference evidence="1" key="1">
    <citation type="submission" date="2023-04" db="EMBL/GenBank/DDBJ databases">
        <title>Phytophthora fragariaefolia NBRC 109709.</title>
        <authorList>
            <person name="Ichikawa N."/>
            <person name="Sato H."/>
            <person name="Tonouchi N."/>
        </authorList>
    </citation>
    <scope>NUCLEOTIDE SEQUENCE</scope>
    <source>
        <strain evidence="1">NBRC 109709</strain>
    </source>
</reference>